<name>A0A1M7KHX6_9FIRM</name>
<dbReference type="Proteomes" id="UP000184375">
    <property type="component" value="Unassembled WGS sequence"/>
</dbReference>
<evidence type="ECO:0000313" key="1">
    <source>
        <dbReference type="EMBL" id="SHM64680.1"/>
    </source>
</evidence>
<keyword evidence="1" id="KW-0808">Transferase</keyword>
<accession>A0A1M7KHX6</accession>
<organism evidence="1 2">
    <name type="scientific">Caldanaerovirga acetigignens</name>
    <dbReference type="NCBI Taxonomy" id="447595"/>
    <lineage>
        <taxon>Bacteria</taxon>
        <taxon>Bacillati</taxon>
        <taxon>Bacillota</taxon>
        <taxon>Clostridia</taxon>
        <taxon>Thermosediminibacterales</taxon>
        <taxon>Thermosediminibacteraceae</taxon>
        <taxon>Caldanaerovirga</taxon>
    </lineage>
</organism>
<evidence type="ECO:0000313" key="2">
    <source>
        <dbReference type="Proteomes" id="UP000184375"/>
    </source>
</evidence>
<sequence>MFESDYDVTISVGDIRENLIGSNCGQYIIRFLKERPELRGAYTFARSFDFIDV</sequence>
<keyword evidence="2" id="KW-1185">Reference proteome</keyword>
<dbReference type="STRING" id="447595.SAMN05660826_01584"/>
<dbReference type="EMBL" id="FRCR01000008">
    <property type="protein sequence ID" value="SHM64680.1"/>
    <property type="molecule type" value="Genomic_DNA"/>
</dbReference>
<dbReference type="RefSeq" id="WP_188092886.1">
    <property type="nucleotide sequence ID" value="NZ_FRCR01000008.1"/>
</dbReference>
<reference evidence="2" key="1">
    <citation type="submission" date="2016-11" db="EMBL/GenBank/DDBJ databases">
        <authorList>
            <person name="Varghese N."/>
            <person name="Submissions S."/>
        </authorList>
    </citation>
    <scope>NUCLEOTIDE SEQUENCE [LARGE SCALE GENOMIC DNA]</scope>
    <source>
        <strain evidence="2">DSM 18802</strain>
    </source>
</reference>
<gene>
    <name evidence="1" type="ORF">SAMN05660826_01584</name>
</gene>
<dbReference type="GO" id="GO:0032259">
    <property type="term" value="P:methylation"/>
    <property type="evidence" value="ECO:0007669"/>
    <property type="project" value="UniProtKB-KW"/>
</dbReference>
<dbReference type="AlphaFoldDB" id="A0A1M7KHX6"/>
<protein>
    <submittedName>
        <fullName evidence="1">23S rRNA (Adenine2503-C2)-methyltransferase</fullName>
    </submittedName>
</protein>
<dbReference type="GO" id="GO:0008168">
    <property type="term" value="F:methyltransferase activity"/>
    <property type="evidence" value="ECO:0007669"/>
    <property type="project" value="UniProtKB-KW"/>
</dbReference>
<keyword evidence="1" id="KW-0489">Methyltransferase</keyword>
<proteinExistence type="predicted"/>